<gene>
    <name evidence="5" type="ORF">BKM31_34715</name>
</gene>
<proteinExistence type="inferred from homology"/>
<dbReference type="EMBL" id="CP017717">
    <property type="protein sequence ID" value="AQZ65931.1"/>
    <property type="molecule type" value="Genomic_DNA"/>
</dbReference>
<protein>
    <submittedName>
        <fullName evidence="5">Type 1 glutamine amidotransferase domain-containing protein</fullName>
    </submittedName>
</protein>
<dbReference type="PANTHER" id="PTHR48094:SF11">
    <property type="entry name" value="GLUTATHIONE-INDEPENDENT GLYOXALASE HSP31-RELATED"/>
    <property type="match status" value="1"/>
</dbReference>
<dbReference type="KEGG" id="noa:BKM31_34715"/>
<keyword evidence="6" id="KW-1185">Reference proteome</keyword>
<dbReference type="Proteomes" id="UP000190797">
    <property type="component" value="Chromosome"/>
</dbReference>
<keyword evidence="2" id="KW-0456">Lyase</keyword>
<name>A0A1V0A6V4_9ACTN</name>
<feature type="domain" description="DJ-1/PfpI" evidence="4">
    <location>
        <begin position="36"/>
        <end position="224"/>
    </location>
</feature>
<evidence type="ECO:0000256" key="2">
    <source>
        <dbReference type="ARBA" id="ARBA00023239"/>
    </source>
</evidence>
<dbReference type="CDD" id="cd03141">
    <property type="entry name" value="GATase1_Hsp31_like"/>
    <property type="match status" value="1"/>
</dbReference>
<dbReference type="InterPro" id="IPR050325">
    <property type="entry name" value="Prot/Nucl_acid_deglycase"/>
</dbReference>
<evidence type="ECO:0000313" key="5">
    <source>
        <dbReference type="EMBL" id="AQZ65931.1"/>
    </source>
</evidence>
<reference evidence="6" key="1">
    <citation type="journal article" date="2017" name="Med. Chem. Commun.">
        <title>Nonomuraea sp. ATCC 55076 harbours the largest actinomycete chromosome to date and the kistamicin biosynthetic gene cluster.</title>
        <authorList>
            <person name="Nazari B."/>
            <person name="Forneris C.C."/>
            <person name="Gibson M.I."/>
            <person name="Moon K."/>
            <person name="Schramma K.R."/>
            <person name="Seyedsayamdost M.R."/>
        </authorList>
    </citation>
    <scope>NUCLEOTIDE SEQUENCE [LARGE SCALE GENOMIC DNA]</scope>
    <source>
        <strain evidence="6">ATCC 55076</strain>
    </source>
</reference>
<sequence length="231" mass="24879">MARRRHPERMTKRVLIVLTSHDDLGGVEKTGYYVPEAAHPWEIFRKAGFDVDVASVKGGEPPQDGYDPADPAQAAFVAAPEQRDTARVADVDGSRYDAVLYAGGHGTMWDFPDDPDVRRIGREVYERGGVVAAVCHGPSALVNLTLSNGSYLVAGKRVAAFTNAEEELRGVADVVPFLLADALTARGARHEPGDNWQAQVVVDGRLATGQNPASAAPLAERVVELLAERRV</sequence>
<dbReference type="PANTHER" id="PTHR48094">
    <property type="entry name" value="PROTEIN/NUCLEIC ACID DEGLYCASE DJ-1-RELATED"/>
    <property type="match status" value="1"/>
</dbReference>
<dbReference type="STRING" id="1909395.BKM31_34715"/>
<evidence type="ECO:0000313" key="6">
    <source>
        <dbReference type="Proteomes" id="UP000190797"/>
    </source>
</evidence>
<evidence type="ECO:0000256" key="3">
    <source>
        <dbReference type="ARBA" id="ARBA00038493"/>
    </source>
</evidence>
<comment type="similarity">
    <text evidence="3">Belongs to the peptidase C56 family. HSP31-like subfamily.</text>
</comment>
<dbReference type="GO" id="GO:0005737">
    <property type="term" value="C:cytoplasm"/>
    <property type="evidence" value="ECO:0007669"/>
    <property type="project" value="TreeGrafter"/>
</dbReference>
<evidence type="ECO:0000259" key="4">
    <source>
        <dbReference type="Pfam" id="PF01965"/>
    </source>
</evidence>
<accession>A0A1V0A6V4</accession>
<keyword evidence="5" id="KW-0808">Transferase</keyword>
<evidence type="ECO:0000256" key="1">
    <source>
        <dbReference type="ARBA" id="ARBA00023016"/>
    </source>
</evidence>
<keyword evidence="5" id="KW-0315">Glutamine amidotransferase</keyword>
<dbReference type="Gene3D" id="3.40.50.880">
    <property type="match status" value="1"/>
</dbReference>
<dbReference type="AlphaFoldDB" id="A0A1V0A6V4"/>
<dbReference type="GO" id="GO:0019243">
    <property type="term" value="P:methylglyoxal catabolic process to D-lactate via S-lactoyl-glutathione"/>
    <property type="evidence" value="ECO:0007669"/>
    <property type="project" value="TreeGrafter"/>
</dbReference>
<keyword evidence="1" id="KW-0346">Stress response</keyword>
<dbReference type="GO" id="GO:0016740">
    <property type="term" value="F:transferase activity"/>
    <property type="evidence" value="ECO:0007669"/>
    <property type="project" value="UniProtKB-KW"/>
</dbReference>
<organism evidence="5 6">
    <name type="scientific">[Actinomadura] parvosata subsp. kistnae</name>
    <dbReference type="NCBI Taxonomy" id="1909395"/>
    <lineage>
        <taxon>Bacteria</taxon>
        <taxon>Bacillati</taxon>
        <taxon>Actinomycetota</taxon>
        <taxon>Actinomycetes</taxon>
        <taxon>Streptosporangiales</taxon>
        <taxon>Streptosporangiaceae</taxon>
        <taxon>Nonomuraea</taxon>
    </lineage>
</organism>
<dbReference type="Pfam" id="PF01965">
    <property type="entry name" value="DJ-1_PfpI"/>
    <property type="match status" value="1"/>
</dbReference>
<dbReference type="InterPro" id="IPR029062">
    <property type="entry name" value="Class_I_gatase-like"/>
</dbReference>
<dbReference type="InterPro" id="IPR002818">
    <property type="entry name" value="DJ-1/PfpI"/>
</dbReference>
<dbReference type="SUPFAM" id="SSF52317">
    <property type="entry name" value="Class I glutamine amidotransferase-like"/>
    <property type="match status" value="1"/>
</dbReference>
<dbReference type="GO" id="GO:0019172">
    <property type="term" value="F:glyoxalase III activity"/>
    <property type="evidence" value="ECO:0007669"/>
    <property type="project" value="TreeGrafter"/>
</dbReference>